<reference evidence="4" key="3">
    <citation type="journal article" date="2023" name="J. Biotechnol.">
        <title>Draft Genome Sequences of Endophytic Pseudomonas Strains, Isolated from the Interior of Brassicaceae Plants.</title>
        <authorList>
            <person name="Kaneko H."/>
            <person name="Furuya T."/>
        </authorList>
    </citation>
    <scope>NUCLEOTIDE SEQUENCE</scope>
    <source>
        <strain evidence="4">RS3R-1</strain>
    </source>
</reference>
<evidence type="ECO:0000313" key="4">
    <source>
        <dbReference type="EMBL" id="GLH45326.1"/>
    </source>
</evidence>
<comment type="caution">
    <text evidence="4">The sequence shown here is derived from an EMBL/GenBank/DDBJ whole genome shotgun (WGS) entry which is preliminary data.</text>
</comment>
<dbReference type="PANTHER" id="PTHR35936">
    <property type="entry name" value="MEMBRANE-BOUND LYTIC MUREIN TRANSGLYCOSYLASE F"/>
    <property type="match status" value="1"/>
</dbReference>
<reference evidence="4" key="1">
    <citation type="journal article" date="2021" name="Sci. Rep.">
        <title>An efficient direct screening system for microorganisms that activate plant immune responses based on plant-microbe interactions using cultured plant cells.</title>
        <authorList>
            <person name="Kurokawa M."/>
            <person name="Nakano M."/>
            <person name="Kitahata N."/>
            <person name="Kuchitsu K."/>
            <person name="Furuya T."/>
        </authorList>
    </citation>
    <scope>NUCLEOTIDE SEQUENCE</scope>
    <source>
        <strain evidence="4">RS3R-1</strain>
    </source>
</reference>
<feature type="domain" description="Solute-binding protein family 3/N-terminal" evidence="3">
    <location>
        <begin position="42"/>
        <end position="272"/>
    </location>
</feature>
<comment type="similarity">
    <text evidence="1">Belongs to the bacterial solute-binding protein 3 family.</text>
</comment>
<name>A0ABQ5PNX4_9PSED</name>
<dbReference type="EMBL" id="BSCQ01000046">
    <property type="protein sequence ID" value="GLH45326.1"/>
    <property type="molecule type" value="Genomic_DNA"/>
</dbReference>
<accession>A0ABQ5PNX4</accession>
<keyword evidence="2" id="KW-0732">Signal</keyword>
<evidence type="ECO:0000313" key="5">
    <source>
        <dbReference type="Proteomes" id="UP001145022"/>
    </source>
</evidence>
<dbReference type="Pfam" id="PF00497">
    <property type="entry name" value="SBP_bac_3"/>
    <property type="match status" value="1"/>
</dbReference>
<dbReference type="InterPro" id="IPR001638">
    <property type="entry name" value="Solute-binding_3/MltF_N"/>
</dbReference>
<evidence type="ECO:0000259" key="3">
    <source>
        <dbReference type="SMART" id="SM00062"/>
    </source>
</evidence>
<dbReference type="Gene3D" id="3.40.190.10">
    <property type="entry name" value="Periplasmic binding protein-like II"/>
    <property type="match status" value="2"/>
</dbReference>
<dbReference type="SMART" id="SM00062">
    <property type="entry name" value="PBPb"/>
    <property type="match status" value="1"/>
</dbReference>
<reference evidence="4" key="2">
    <citation type="submission" date="2022-11" db="EMBL/GenBank/DDBJ databases">
        <title>Draft genome sequencing of Pseudomonas atacamensis RS3R1.</title>
        <authorList>
            <person name="Furuya T."/>
            <person name="Kaneko H."/>
        </authorList>
    </citation>
    <scope>NUCLEOTIDE SEQUENCE</scope>
    <source>
        <strain evidence="4">RS3R-1</strain>
    </source>
</reference>
<sequence length="289" mass="31707">MVGLFFVSNFKRERFAMDLRCGWLLGLVLLPGLAMAAGKCERLVVTGSPDAPPYLWQDPQNPKRLIGASADLLQQVAKDLGIKVDLLYAGKRSQALDEVRSGRMDMLADAPLTVNELETLDYIHPPLLENDYLVWTRKGSTLTYAEASDLKGHAGAVSEKSRMTQAFGTFAEQNLTLTRTANLTEALQKLLLGEVEYVLAGRYSGLAAAQTLGMTSDLLAFEQPIDRPGLFLAVSHNSACNDPWLRGQLAKKMTELPASGLTEAALQRNIERWKAQQQQPPLPVSAPKQ</sequence>
<dbReference type="Proteomes" id="UP001145022">
    <property type="component" value="Unassembled WGS sequence"/>
</dbReference>
<dbReference type="PANTHER" id="PTHR35936:SF6">
    <property type="entry name" value="AMINO ACID ABC TRANSPORTER SUBSTRATE-BINDING PAAT FAMILY PROTEIN"/>
    <property type="match status" value="1"/>
</dbReference>
<keyword evidence="5" id="KW-1185">Reference proteome</keyword>
<protein>
    <submittedName>
        <fullName evidence="4">ABC transporter substrate-binding protein</fullName>
    </submittedName>
</protein>
<evidence type="ECO:0000256" key="1">
    <source>
        <dbReference type="ARBA" id="ARBA00010333"/>
    </source>
</evidence>
<gene>
    <name evidence="4" type="ORF">RS3R1_44140</name>
</gene>
<organism evidence="4 5">
    <name type="scientific">Pseudomonas atacamensis</name>
    <dbReference type="NCBI Taxonomy" id="2565368"/>
    <lineage>
        <taxon>Bacteria</taxon>
        <taxon>Pseudomonadati</taxon>
        <taxon>Pseudomonadota</taxon>
        <taxon>Gammaproteobacteria</taxon>
        <taxon>Pseudomonadales</taxon>
        <taxon>Pseudomonadaceae</taxon>
        <taxon>Pseudomonas</taxon>
    </lineage>
</organism>
<proteinExistence type="inferred from homology"/>
<evidence type="ECO:0000256" key="2">
    <source>
        <dbReference type="ARBA" id="ARBA00022729"/>
    </source>
</evidence>
<dbReference type="SUPFAM" id="SSF53850">
    <property type="entry name" value="Periplasmic binding protein-like II"/>
    <property type="match status" value="1"/>
</dbReference>